<dbReference type="InterPro" id="IPR013783">
    <property type="entry name" value="Ig-like_fold"/>
</dbReference>
<dbReference type="Gene3D" id="3.20.20.80">
    <property type="entry name" value="Glycosidases"/>
    <property type="match status" value="1"/>
</dbReference>
<comment type="caution">
    <text evidence="4">The sequence shown here is derived from an EMBL/GenBank/DDBJ whole genome shotgun (WGS) entry which is preliminary data.</text>
</comment>
<dbReference type="InterPro" id="IPR011583">
    <property type="entry name" value="Chitinase_II/V-like_cat"/>
</dbReference>
<dbReference type="GO" id="GO:0005975">
    <property type="term" value="P:carbohydrate metabolic process"/>
    <property type="evidence" value="ECO:0007669"/>
    <property type="project" value="InterPro"/>
</dbReference>
<gene>
    <name evidence="4" type="ORF">ILUMI_05456</name>
</gene>
<dbReference type="AlphaFoldDB" id="A0A8K0DB15"/>
<feature type="chain" id="PRO_5035420431" description="GH18 domain-containing protein" evidence="2">
    <location>
        <begin position="22"/>
        <end position="664"/>
    </location>
</feature>
<dbReference type="GO" id="GO:0008061">
    <property type="term" value="F:chitin binding"/>
    <property type="evidence" value="ECO:0007669"/>
    <property type="project" value="InterPro"/>
</dbReference>
<dbReference type="SMART" id="SM00636">
    <property type="entry name" value="Glyco_18"/>
    <property type="match status" value="1"/>
</dbReference>
<dbReference type="InterPro" id="IPR036116">
    <property type="entry name" value="FN3_sf"/>
</dbReference>
<dbReference type="PANTHER" id="PTHR11177:SF359">
    <property type="entry name" value="CHITINASE 10-RELATED"/>
    <property type="match status" value="1"/>
</dbReference>
<proteinExistence type="predicted"/>
<dbReference type="GO" id="GO:0006032">
    <property type="term" value="P:chitin catabolic process"/>
    <property type="evidence" value="ECO:0007669"/>
    <property type="project" value="TreeGrafter"/>
</dbReference>
<dbReference type="SUPFAM" id="SSF49265">
    <property type="entry name" value="Fibronectin type III"/>
    <property type="match status" value="1"/>
</dbReference>
<dbReference type="SUPFAM" id="SSF51445">
    <property type="entry name" value="(Trans)glycosidases"/>
    <property type="match status" value="1"/>
</dbReference>
<evidence type="ECO:0000313" key="5">
    <source>
        <dbReference type="Proteomes" id="UP000801492"/>
    </source>
</evidence>
<evidence type="ECO:0000313" key="4">
    <source>
        <dbReference type="EMBL" id="KAF2900731.1"/>
    </source>
</evidence>
<feature type="signal peptide" evidence="2">
    <location>
        <begin position="1"/>
        <end position="21"/>
    </location>
</feature>
<evidence type="ECO:0000256" key="2">
    <source>
        <dbReference type="SAM" id="SignalP"/>
    </source>
</evidence>
<name>A0A8K0DB15_IGNLU</name>
<dbReference type="PANTHER" id="PTHR11177">
    <property type="entry name" value="CHITINASE"/>
    <property type="match status" value="1"/>
</dbReference>
<dbReference type="Gene3D" id="2.60.40.10">
    <property type="entry name" value="Immunoglobulins"/>
    <property type="match status" value="2"/>
</dbReference>
<dbReference type="Proteomes" id="UP000801492">
    <property type="component" value="Unassembled WGS sequence"/>
</dbReference>
<sequence>MTGNSWLYEILFLSILLAVIATDTISERHCTTHSTTNYAERNSNKLYIKHGDSFNLNCVLNEEHYRNLSNNIYFTRDNELLPNDMIQVLSGTAVRLHVKKPPKSESLYECRLKDYTKPICLNIVVVDARPLFVTDIDCISYNQDNFICTWTQPKSYVDITYDVKYYFPDNDNNDVSSDNDLILSHPNKCPNVIYHKDTEKMSCLGTLDRNSYVNDTQRPFYLNLEMINVFGITTVHKTVSNFYCVRSGSSQDSTSQSEESTPVISTSEQVTLPHPTTEASVVDRNSPFKVVCYLEGRARMLEGIAKFLPNNIDSDLCTHIVYVYAILDEINLTLKPEDDLRETEKDYYKNITALRTKGIKVVLGFVGWTESIKEKYSRLINDPTARKKFIANAIEYIRDNNFDGLELAWFYPKCWHGYCNKGPESDKPAFAAFIKELHDAFAPRNLLLSAHVSRRKIDADSGYDVPTLSRYLDWITVMCFNYQGHWTGVTGHVASLYVHDDDKNVETNSNFTIHYYIDKGADRNKLIMGMATFGQYFTLTDSNKNGLYALTNGGRPYSNFEICKLVTKEWTIVQDEKKTMGPYAYFENQWLSFDDIAMMQRKSEYIKSMGLGGAMIWSLNAEDFDNVCGCGSYPLLKTINRVLRNYTKPIPNCQIQVDYSPQPE</sequence>
<keyword evidence="2" id="KW-0732">Signal</keyword>
<dbReference type="PROSITE" id="PS51910">
    <property type="entry name" value="GH18_2"/>
    <property type="match status" value="1"/>
</dbReference>
<dbReference type="InterPro" id="IPR017853">
    <property type="entry name" value="GH"/>
</dbReference>
<dbReference type="InterPro" id="IPR001223">
    <property type="entry name" value="Glyco_hydro18_cat"/>
</dbReference>
<dbReference type="GO" id="GO:0004568">
    <property type="term" value="F:chitinase activity"/>
    <property type="evidence" value="ECO:0007669"/>
    <property type="project" value="TreeGrafter"/>
</dbReference>
<feature type="region of interest" description="Disordered" evidence="1">
    <location>
        <begin position="248"/>
        <end position="279"/>
    </location>
</feature>
<dbReference type="SUPFAM" id="SSF54556">
    <property type="entry name" value="Chitinase insertion domain"/>
    <property type="match status" value="1"/>
</dbReference>
<dbReference type="Gene3D" id="3.10.50.10">
    <property type="match status" value="1"/>
</dbReference>
<dbReference type="GO" id="GO:0005576">
    <property type="term" value="C:extracellular region"/>
    <property type="evidence" value="ECO:0007669"/>
    <property type="project" value="TreeGrafter"/>
</dbReference>
<organism evidence="4 5">
    <name type="scientific">Ignelater luminosus</name>
    <name type="common">Cucubano</name>
    <name type="synonym">Pyrophorus luminosus</name>
    <dbReference type="NCBI Taxonomy" id="2038154"/>
    <lineage>
        <taxon>Eukaryota</taxon>
        <taxon>Metazoa</taxon>
        <taxon>Ecdysozoa</taxon>
        <taxon>Arthropoda</taxon>
        <taxon>Hexapoda</taxon>
        <taxon>Insecta</taxon>
        <taxon>Pterygota</taxon>
        <taxon>Neoptera</taxon>
        <taxon>Endopterygota</taxon>
        <taxon>Coleoptera</taxon>
        <taxon>Polyphaga</taxon>
        <taxon>Elateriformia</taxon>
        <taxon>Elateroidea</taxon>
        <taxon>Elateridae</taxon>
        <taxon>Agrypninae</taxon>
        <taxon>Pyrophorini</taxon>
        <taxon>Ignelater</taxon>
    </lineage>
</organism>
<dbReference type="OrthoDB" id="73875at2759"/>
<protein>
    <recommendedName>
        <fullName evidence="3">GH18 domain-containing protein</fullName>
    </recommendedName>
</protein>
<dbReference type="Pfam" id="PF00704">
    <property type="entry name" value="Glyco_hydro_18"/>
    <property type="match status" value="1"/>
</dbReference>
<evidence type="ECO:0000256" key="1">
    <source>
        <dbReference type="SAM" id="MobiDB-lite"/>
    </source>
</evidence>
<keyword evidence="5" id="KW-1185">Reference proteome</keyword>
<accession>A0A8K0DB15</accession>
<reference evidence="4" key="1">
    <citation type="submission" date="2019-08" db="EMBL/GenBank/DDBJ databases">
        <title>The genome of the North American firefly Photinus pyralis.</title>
        <authorList>
            <consortium name="Photinus pyralis genome working group"/>
            <person name="Fallon T.R."/>
            <person name="Sander Lower S.E."/>
            <person name="Weng J.-K."/>
        </authorList>
    </citation>
    <scope>NUCLEOTIDE SEQUENCE</scope>
    <source>
        <strain evidence="4">TRF0915ILg1</strain>
        <tissue evidence="4">Whole body</tissue>
    </source>
</reference>
<evidence type="ECO:0000259" key="3">
    <source>
        <dbReference type="PROSITE" id="PS51910"/>
    </source>
</evidence>
<dbReference type="EMBL" id="VTPC01002027">
    <property type="protein sequence ID" value="KAF2900731.1"/>
    <property type="molecule type" value="Genomic_DNA"/>
</dbReference>
<feature type="compositionally biased region" description="Low complexity" evidence="1">
    <location>
        <begin position="248"/>
        <end position="261"/>
    </location>
</feature>
<dbReference type="InterPro" id="IPR029070">
    <property type="entry name" value="Chitinase_insertion_sf"/>
</dbReference>
<feature type="domain" description="GH18" evidence="3">
    <location>
        <begin position="288"/>
        <end position="646"/>
    </location>
</feature>
<dbReference type="InterPro" id="IPR050314">
    <property type="entry name" value="Glycosyl_Hydrlase_18"/>
</dbReference>